<evidence type="ECO:0000313" key="2">
    <source>
        <dbReference type="Proteomes" id="UP000585474"/>
    </source>
</evidence>
<gene>
    <name evidence="1" type="ORF">Acr_11g0003830</name>
</gene>
<sequence length="69" mass="7682">MERCRRRRFGSPSSVLEPGASASLWTEEWKAVVGAGADPGVAEWQRSEYFLVSLLTIVSEKVRRGEIGE</sequence>
<organism evidence="1 2">
    <name type="scientific">Actinidia rufa</name>
    <dbReference type="NCBI Taxonomy" id="165716"/>
    <lineage>
        <taxon>Eukaryota</taxon>
        <taxon>Viridiplantae</taxon>
        <taxon>Streptophyta</taxon>
        <taxon>Embryophyta</taxon>
        <taxon>Tracheophyta</taxon>
        <taxon>Spermatophyta</taxon>
        <taxon>Magnoliopsida</taxon>
        <taxon>eudicotyledons</taxon>
        <taxon>Gunneridae</taxon>
        <taxon>Pentapetalae</taxon>
        <taxon>asterids</taxon>
        <taxon>Ericales</taxon>
        <taxon>Actinidiaceae</taxon>
        <taxon>Actinidia</taxon>
    </lineage>
</organism>
<name>A0A7J0FDS4_9ERIC</name>
<protein>
    <submittedName>
        <fullName evidence="1">Uncharacterized protein</fullName>
    </submittedName>
</protein>
<reference evidence="1 2" key="1">
    <citation type="submission" date="2019-07" db="EMBL/GenBank/DDBJ databases">
        <title>De Novo Assembly of kiwifruit Actinidia rufa.</title>
        <authorList>
            <person name="Sugita-Konishi S."/>
            <person name="Sato K."/>
            <person name="Mori E."/>
            <person name="Abe Y."/>
            <person name="Kisaki G."/>
            <person name="Hamano K."/>
            <person name="Suezawa K."/>
            <person name="Otani M."/>
            <person name="Fukuda T."/>
            <person name="Manabe T."/>
            <person name="Gomi K."/>
            <person name="Tabuchi M."/>
            <person name="Akimitsu K."/>
            <person name="Kataoka I."/>
        </authorList>
    </citation>
    <scope>NUCLEOTIDE SEQUENCE [LARGE SCALE GENOMIC DNA]</scope>
    <source>
        <strain evidence="2">cv. Fuchu</strain>
    </source>
</reference>
<evidence type="ECO:0000313" key="1">
    <source>
        <dbReference type="EMBL" id="GFY96077.1"/>
    </source>
</evidence>
<accession>A0A7J0FDS4</accession>
<dbReference type="EMBL" id="BJWL01000011">
    <property type="protein sequence ID" value="GFY96077.1"/>
    <property type="molecule type" value="Genomic_DNA"/>
</dbReference>
<comment type="caution">
    <text evidence="1">The sequence shown here is derived from an EMBL/GenBank/DDBJ whole genome shotgun (WGS) entry which is preliminary data.</text>
</comment>
<proteinExistence type="predicted"/>
<dbReference type="Proteomes" id="UP000585474">
    <property type="component" value="Unassembled WGS sequence"/>
</dbReference>
<keyword evidence="2" id="KW-1185">Reference proteome</keyword>
<dbReference type="AlphaFoldDB" id="A0A7J0FDS4"/>